<feature type="transmembrane region" description="Helical" evidence="9">
    <location>
        <begin position="139"/>
        <end position="156"/>
    </location>
</feature>
<dbReference type="GO" id="GO:0046983">
    <property type="term" value="F:protein dimerization activity"/>
    <property type="evidence" value="ECO:0007669"/>
    <property type="project" value="InterPro"/>
</dbReference>
<reference evidence="12" key="1">
    <citation type="submission" date="2024-05" db="EMBL/GenBank/DDBJ databases">
        <authorList>
            <person name="Cai S.Y."/>
            <person name="Jin L.M."/>
            <person name="Li H.R."/>
        </authorList>
    </citation>
    <scope>NUCLEOTIDE SEQUENCE</scope>
    <source>
        <strain evidence="12">A5-74</strain>
    </source>
</reference>
<evidence type="ECO:0000256" key="8">
    <source>
        <dbReference type="ARBA" id="ARBA00023012"/>
    </source>
</evidence>
<evidence type="ECO:0000259" key="11">
    <source>
        <dbReference type="Pfam" id="PF07730"/>
    </source>
</evidence>
<keyword evidence="9" id="KW-1133">Transmembrane helix</keyword>
<feature type="transmembrane region" description="Helical" evidence="9">
    <location>
        <begin position="113"/>
        <end position="133"/>
    </location>
</feature>
<feature type="domain" description="Histidine kinase/HSP90-like ATPase" evidence="10">
    <location>
        <begin position="292"/>
        <end position="400"/>
    </location>
</feature>
<feature type="transmembrane region" description="Helical" evidence="9">
    <location>
        <begin position="80"/>
        <end position="101"/>
    </location>
</feature>
<keyword evidence="8" id="KW-0902">Two-component regulatory system</keyword>
<evidence type="ECO:0000256" key="3">
    <source>
        <dbReference type="ARBA" id="ARBA00022553"/>
    </source>
</evidence>
<dbReference type="GO" id="GO:0000155">
    <property type="term" value="F:phosphorelay sensor kinase activity"/>
    <property type="evidence" value="ECO:0007669"/>
    <property type="project" value="InterPro"/>
</dbReference>
<dbReference type="CDD" id="cd16917">
    <property type="entry name" value="HATPase_UhpB-NarQ-NarX-like"/>
    <property type="match status" value="1"/>
</dbReference>
<dbReference type="SUPFAM" id="SSF55874">
    <property type="entry name" value="ATPase domain of HSP90 chaperone/DNA topoisomerase II/histidine kinase"/>
    <property type="match status" value="1"/>
</dbReference>
<gene>
    <name evidence="12" type="ORF">ABLG96_19070</name>
</gene>
<dbReference type="InterPro" id="IPR036890">
    <property type="entry name" value="HATPase_C_sf"/>
</dbReference>
<evidence type="ECO:0000256" key="2">
    <source>
        <dbReference type="ARBA" id="ARBA00012438"/>
    </source>
</evidence>
<dbReference type="GO" id="GO:0005524">
    <property type="term" value="F:ATP binding"/>
    <property type="evidence" value="ECO:0007669"/>
    <property type="project" value="UniProtKB-KW"/>
</dbReference>
<evidence type="ECO:0000256" key="4">
    <source>
        <dbReference type="ARBA" id="ARBA00022679"/>
    </source>
</evidence>
<keyword evidence="9" id="KW-0472">Membrane</keyword>
<dbReference type="EC" id="2.7.13.3" evidence="2"/>
<name>A0AAU8DM76_9ACTN</name>
<sequence>MSTPLPLRLPPRDNPWRQLAVSAAIGIFTLTQFLGADAPHQWWVWVLLAINVGLSLVRIVPDDRLSVVALRVNSGASVLAAAGLMGVDPHGVASLFGYFFAGHIGYRRPDYEGVGWAAAMSAAGALALLVGDHAGVIDVPWYVGALTGLPVFVGVANRNRVETALALQSAAVSAAAAAEATADAATLTERNRIARELHDVLAHSLAGVNLQLEAVDALLEAGATDRARSAVATAQGLVRAGMLEAGSAVRALREDSGPLGDRLRDTVATSAPAGTQLEVRGREQVVAARAADAVHRALQESLTNARKYAPGAAVQIELVFGTLSADAHADGGADTKTGTVTLRVTNHAAPQHVPSLTSGSGLGLLGMRERVREVDGTVRAGPVTGGDAVDGWRVEVTVPVGDSPSPIPGQDSR</sequence>
<evidence type="ECO:0000256" key="5">
    <source>
        <dbReference type="ARBA" id="ARBA00022741"/>
    </source>
</evidence>
<feature type="domain" description="Signal transduction histidine kinase subgroup 3 dimerisation and phosphoacceptor" evidence="11">
    <location>
        <begin position="189"/>
        <end position="255"/>
    </location>
</feature>
<feature type="transmembrane region" description="Helical" evidence="9">
    <location>
        <begin position="16"/>
        <end position="35"/>
    </location>
</feature>
<accession>A0AAU8DM76</accession>
<keyword evidence="9" id="KW-0812">Transmembrane</keyword>
<evidence type="ECO:0000256" key="7">
    <source>
        <dbReference type="ARBA" id="ARBA00022840"/>
    </source>
</evidence>
<evidence type="ECO:0000256" key="6">
    <source>
        <dbReference type="ARBA" id="ARBA00022777"/>
    </source>
</evidence>
<dbReference type="InterPro" id="IPR050482">
    <property type="entry name" value="Sensor_HK_TwoCompSys"/>
</dbReference>
<dbReference type="Gene3D" id="3.30.565.10">
    <property type="entry name" value="Histidine kinase-like ATPase, C-terminal domain"/>
    <property type="match status" value="1"/>
</dbReference>
<keyword evidence="7" id="KW-0067">ATP-binding</keyword>
<organism evidence="12">
    <name type="scientific">Nakamurella sp. A5-74</name>
    <dbReference type="NCBI Taxonomy" id="3158264"/>
    <lineage>
        <taxon>Bacteria</taxon>
        <taxon>Bacillati</taxon>
        <taxon>Actinomycetota</taxon>
        <taxon>Actinomycetes</taxon>
        <taxon>Nakamurellales</taxon>
        <taxon>Nakamurellaceae</taxon>
        <taxon>Nakamurella</taxon>
    </lineage>
</organism>
<evidence type="ECO:0000256" key="9">
    <source>
        <dbReference type="SAM" id="Phobius"/>
    </source>
</evidence>
<dbReference type="EMBL" id="CP159218">
    <property type="protein sequence ID" value="XCG63278.1"/>
    <property type="molecule type" value="Genomic_DNA"/>
</dbReference>
<dbReference type="Pfam" id="PF07730">
    <property type="entry name" value="HisKA_3"/>
    <property type="match status" value="1"/>
</dbReference>
<evidence type="ECO:0000256" key="1">
    <source>
        <dbReference type="ARBA" id="ARBA00000085"/>
    </source>
</evidence>
<dbReference type="GO" id="GO:0016020">
    <property type="term" value="C:membrane"/>
    <property type="evidence" value="ECO:0007669"/>
    <property type="project" value="InterPro"/>
</dbReference>
<keyword evidence="4" id="KW-0808">Transferase</keyword>
<keyword evidence="3" id="KW-0597">Phosphoprotein</keyword>
<dbReference type="PANTHER" id="PTHR24421">
    <property type="entry name" value="NITRATE/NITRITE SENSOR PROTEIN NARX-RELATED"/>
    <property type="match status" value="1"/>
</dbReference>
<dbReference type="AlphaFoldDB" id="A0AAU8DM76"/>
<dbReference type="PANTHER" id="PTHR24421:SF10">
    <property type="entry name" value="NITRATE_NITRITE SENSOR PROTEIN NARQ"/>
    <property type="match status" value="1"/>
</dbReference>
<dbReference type="InterPro" id="IPR011712">
    <property type="entry name" value="Sig_transdc_His_kin_sub3_dim/P"/>
</dbReference>
<protein>
    <recommendedName>
        <fullName evidence="2">histidine kinase</fullName>
        <ecNumber evidence="2">2.7.13.3</ecNumber>
    </recommendedName>
</protein>
<dbReference type="RefSeq" id="WP_353648893.1">
    <property type="nucleotide sequence ID" value="NZ_CP159218.1"/>
</dbReference>
<evidence type="ECO:0000313" key="12">
    <source>
        <dbReference type="EMBL" id="XCG63278.1"/>
    </source>
</evidence>
<feature type="transmembrane region" description="Helical" evidence="9">
    <location>
        <begin position="42"/>
        <end position="60"/>
    </location>
</feature>
<dbReference type="InterPro" id="IPR003594">
    <property type="entry name" value="HATPase_dom"/>
</dbReference>
<keyword evidence="6 12" id="KW-0418">Kinase</keyword>
<proteinExistence type="predicted"/>
<evidence type="ECO:0000259" key="10">
    <source>
        <dbReference type="Pfam" id="PF02518"/>
    </source>
</evidence>
<dbReference type="Pfam" id="PF02518">
    <property type="entry name" value="HATPase_c"/>
    <property type="match status" value="1"/>
</dbReference>
<keyword evidence="5" id="KW-0547">Nucleotide-binding</keyword>
<dbReference type="Gene3D" id="1.20.5.1930">
    <property type="match status" value="1"/>
</dbReference>
<comment type="catalytic activity">
    <reaction evidence="1">
        <text>ATP + protein L-histidine = ADP + protein N-phospho-L-histidine.</text>
        <dbReference type="EC" id="2.7.13.3"/>
    </reaction>
</comment>